<accession>A0A9P1BJU9</accession>
<feature type="region of interest" description="Disordered" evidence="1">
    <location>
        <begin position="1"/>
        <end position="56"/>
    </location>
</feature>
<dbReference type="EMBL" id="CAMXCT010000147">
    <property type="protein sequence ID" value="CAI3974637.1"/>
    <property type="molecule type" value="Genomic_DNA"/>
</dbReference>
<sequence length="636" mass="70810">MGNPVAQHEAWPSTPEPAGARTECERGRVADAARSCTGRAPSKGRVCPAMPEDGDTKKARTEQTEALLGLSVVKASGDLVGKFRISRDALVDELRVEIHKAGGPPALFQQLLCGHEELKDGEPLGAHCHEGDTLQLLLCLPRNSAAEDIAVDWMEIQHTDQLLEELTIRDTQAKFETVMPKQRVAAVGLEANTGLVVLLGTGLKEVPDDELVEGKGKGKGGKDGKGKGGKDGTEYYNFVPPQMLVVPPAAPPFDVPLTLDHPLRRAVEFQVVECRQGYPLPSLGICVAMVREYPWDASCRMFLVAFELVPELLVDTVVPSCADCQSFCLDGQEVLWIDRDDREVLRCKRADVRKGSSSELFQLEGTTRVTSIATASDKILLTRAKSHSVEVFDSGGNWLMRLGDHTRGCQDGEAAQVRFWFPVWSERLVDGPYGFTHKDSSPLIMGPAGSIFVYSGGVLMKISDDLSSAKKVMSVREELWLTERDEGTPQFPEVCSVIGVHDGYLYRVLIRTDWREEVILRRLKCEDSLRQPRSVLRERAPMMWPAITDGRILVDDTFGYGLSHPNVKPHYYDEKSRDTWDGNCRWLGEPWLWDECGRPPNAKDLHMDGNGRLFFPGEREGEDRPRCKESRRIFSD</sequence>
<organism evidence="2">
    <name type="scientific">Cladocopium goreaui</name>
    <dbReference type="NCBI Taxonomy" id="2562237"/>
    <lineage>
        <taxon>Eukaryota</taxon>
        <taxon>Sar</taxon>
        <taxon>Alveolata</taxon>
        <taxon>Dinophyceae</taxon>
        <taxon>Suessiales</taxon>
        <taxon>Symbiodiniaceae</taxon>
        <taxon>Cladocopium</taxon>
    </lineage>
</organism>
<name>A0A9P1BJU9_9DINO</name>
<comment type="caution">
    <text evidence="2">The sequence shown here is derived from an EMBL/GenBank/DDBJ whole genome shotgun (WGS) entry which is preliminary data.</text>
</comment>
<feature type="region of interest" description="Disordered" evidence="1">
    <location>
        <begin position="209"/>
        <end position="231"/>
    </location>
</feature>
<reference evidence="2" key="1">
    <citation type="submission" date="2022-10" db="EMBL/GenBank/DDBJ databases">
        <authorList>
            <person name="Chen Y."/>
            <person name="Dougan E. K."/>
            <person name="Chan C."/>
            <person name="Rhodes N."/>
            <person name="Thang M."/>
        </authorList>
    </citation>
    <scope>NUCLEOTIDE SEQUENCE</scope>
</reference>
<dbReference type="CDD" id="cd17039">
    <property type="entry name" value="Ubl_ubiquitin_like"/>
    <property type="match status" value="1"/>
</dbReference>
<evidence type="ECO:0000313" key="4">
    <source>
        <dbReference type="EMBL" id="CAL4761949.1"/>
    </source>
</evidence>
<evidence type="ECO:0000313" key="3">
    <source>
        <dbReference type="EMBL" id="CAL1128012.1"/>
    </source>
</evidence>
<reference evidence="3" key="2">
    <citation type="submission" date="2024-04" db="EMBL/GenBank/DDBJ databases">
        <authorList>
            <person name="Chen Y."/>
            <person name="Shah S."/>
            <person name="Dougan E. K."/>
            <person name="Thang M."/>
            <person name="Chan C."/>
        </authorList>
    </citation>
    <scope>NUCLEOTIDE SEQUENCE [LARGE SCALE GENOMIC DNA]</scope>
</reference>
<feature type="compositionally biased region" description="Basic and acidic residues" evidence="1">
    <location>
        <begin position="212"/>
        <end position="231"/>
    </location>
</feature>
<dbReference type="EMBL" id="CAMXCT030000147">
    <property type="protein sequence ID" value="CAL4761949.1"/>
    <property type="molecule type" value="Genomic_DNA"/>
</dbReference>
<evidence type="ECO:0000256" key="1">
    <source>
        <dbReference type="SAM" id="MobiDB-lite"/>
    </source>
</evidence>
<evidence type="ECO:0000313" key="2">
    <source>
        <dbReference type="EMBL" id="CAI3974637.1"/>
    </source>
</evidence>
<dbReference type="Proteomes" id="UP001152797">
    <property type="component" value="Unassembled WGS sequence"/>
</dbReference>
<protein>
    <submittedName>
        <fullName evidence="4">Ubiquitin-like domain-containing protein</fullName>
    </submittedName>
</protein>
<proteinExistence type="predicted"/>
<feature type="region of interest" description="Disordered" evidence="1">
    <location>
        <begin position="617"/>
        <end position="636"/>
    </location>
</feature>
<evidence type="ECO:0000313" key="5">
    <source>
        <dbReference type="Proteomes" id="UP001152797"/>
    </source>
</evidence>
<dbReference type="AlphaFoldDB" id="A0A9P1BJU9"/>
<feature type="compositionally biased region" description="Basic and acidic residues" evidence="1">
    <location>
        <begin position="22"/>
        <end position="31"/>
    </location>
</feature>
<dbReference type="OrthoDB" id="418946at2759"/>
<dbReference type="EMBL" id="CAMXCT020000147">
    <property type="protein sequence ID" value="CAL1128012.1"/>
    <property type="molecule type" value="Genomic_DNA"/>
</dbReference>
<keyword evidence="5" id="KW-1185">Reference proteome</keyword>
<gene>
    <name evidence="2" type="ORF">C1SCF055_LOCUS3025</name>
</gene>